<dbReference type="Gene3D" id="1.20.1440.20">
    <property type="entry name" value="LemA-like domain"/>
    <property type="match status" value="1"/>
</dbReference>
<evidence type="ECO:0000256" key="6">
    <source>
        <dbReference type="SAM" id="Phobius"/>
    </source>
</evidence>
<accession>A0ABY9XI45</accession>
<dbReference type="Pfam" id="PF04011">
    <property type="entry name" value="LemA"/>
    <property type="match status" value="1"/>
</dbReference>
<sequence length="187" mass="21119">MEIMITIIIFFFFFISGIIGGIRLYNRLVLLRNNVDNAFANIDVILKQQAEQIPALIAIVSKAMSHERGIFTTLSAAHQNYLNSGSLPEKIHASNQMEQALKTVIAISENYPMLISGENFIELQKTVSNVEDKLARRRESFNDAVTTYNIGIQVFPALIVARALKYQPLPLLEISAEEKKYNGIRFE</sequence>
<evidence type="ECO:0000256" key="5">
    <source>
        <dbReference type="ARBA" id="ARBA00023136"/>
    </source>
</evidence>
<dbReference type="GeneID" id="88853899"/>
<evidence type="ECO:0000256" key="2">
    <source>
        <dbReference type="ARBA" id="ARBA00008854"/>
    </source>
</evidence>
<dbReference type="PANTHER" id="PTHR34478">
    <property type="entry name" value="PROTEIN LEMA"/>
    <property type="match status" value="1"/>
</dbReference>
<keyword evidence="3 6" id="KW-0812">Transmembrane</keyword>
<name>A0ABY9XI45_9GAMM</name>
<dbReference type="InterPro" id="IPR007156">
    <property type="entry name" value="MamQ_LemA"/>
</dbReference>
<keyword evidence="8" id="KW-1185">Reference proteome</keyword>
<keyword evidence="4 6" id="KW-1133">Transmembrane helix</keyword>
<dbReference type="Proteomes" id="UP001300348">
    <property type="component" value="Chromosome"/>
</dbReference>
<reference evidence="7 8" key="1">
    <citation type="journal article" date="2023" name="Access Microbiol">
        <title>The genome of a steinernematid-associated Pseudomonas piscis bacterium encodes the biosynthesis of insect toxins.</title>
        <authorList>
            <person name="Awori R.M."/>
            <person name="Hendre P."/>
            <person name="Amugune N.O."/>
        </authorList>
    </citation>
    <scope>NUCLEOTIDE SEQUENCE [LARGE SCALE GENOMIC DNA]</scope>
    <source>
        <strain evidence="7 8">97</strain>
    </source>
</reference>
<keyword evidence="5 6" id="KW-0472">Membrane</keyword>
<comment type="similarity">
    <text evidence="2">Belongs to the LemA family.</text>
</comment>
<protein>
    <submittedName>
        <fullName evidence="7">LemA family protein</fullName>
    </submittedName>
</protein>
<dbReference type="RefSeq" id="WP_189758993.1">
    <property type="nucleotide sequence ID" value="NZ_CAWPOC010000195.1"/>
</dbReference>
<evidence type="ECO:0000256" key="3">
    <source>
        <dbReference type="ARBA" id="ARBA00022692"/>
    </source>
</evidence>
<dbReference type="SUPFAM" id="SSF140478">
    <property type="entry name" value="LemA-like"/>
    <property type="match status" value="1"/>
</dbReference>
<organism evidence="7 8">
    <name type="scientific">Xenorhabdus griffiniae</name>
    <dbReference type="NCBI Taxonomy" id="351672"/>
    <lineage>
        <taxon>Bacteria</taxon>
        <taxon>Pseudomonadati</taxon>
        <taxon>Pseudomonadota</taxon>
        <taxon>Gammaproteobacteria</taxon>
        <taxon>Enterobacterales</taxon>
        <taxon>Morganellaceae</taxon>
        <taxon>Xenorhabdus</taxon>
    </lineage>
</organism>
<evidence type="ECO:0000256" key="4">
    <source>
        <dbReference type="ARBA" id="ARBA00022989"/>
    </source>
</evidence>
<evidence type="ECO:0000313" key="7">
    <source>
        <dbReference type="EMBL" id="WNH02184.1"/>
    </source>
</evidence>
<proteinExistence type="inferred from homology"/>
<feature type="transmembrane region" description="Helical" evidence="6">
    <location>
        <begin position="6"/>
        <end position="25"/>
    </location>
</feature>
<gene>
    <name evidence="7" type="ORF">QL112_000035</name>
</gene>
<dbReference type="EMBL" id="CP133647">
    <property type="protein sequence ID" value="WNH02184.1"/>
    <property type="molecule type" value="Genomic_DNA"/>
</dbReference>
<dbReference type="InterPro" id="IPR023353">
    <property type="entry name" value="LemA-like_dom_sf"/>
</dbReference>
<comment type="subcellular location">
    <subcellularLocation>
        <location evidence="1">Membrane</location>
        <topology evidence="1">Single-pass membrane protein</topology>
    </subcellularLocation>
</comment>
<dbReference type="PANTHER" id="PTHR34478:SF1">
    <property type="entry name" value="PROTEIN LEMA"/>
    <property type="match status" value="1"/>
</dbReference>
<evidence type="ECO:0000313" key="8">
    <source>
        <dbReference type="Proteomes" id="UP001300348"/>
    </source>
</evidence>
<evidence type="ECO:0000256" key="1">
    <source>
        <dbReference type="ARBA" id="ARBA00004167"/>
    </source>
</evidence>